<dbReference type="EMBL" id="MU003696">
    <property type="protein sequence ID" value="KAF2813335.1"/>
    <property type="molecule type" value="Genomic_DNA"/>
</dbReference>
<reference evidence="3" key="3">
    <citation type="submission" date="2025-04" db="UniProtKB">
        <authorList>
            <consortium name="RefSeq"/>
        </authorList>
    </citation>
    <scope>IDENTIFICATION</scope>
    <source>
        <strain evidence="3">CBS 304.34</strain>
    </source>
</reference>
<dbReference type="AlphaFoldDB" id="A0A6A6YZI6"/>
<gene>
    <name evidence="1 3" type="ORF">BDZ99DRAFT_568553</name>
</gene>
<protein>
    <submittedName>
        <fullName evidence="1 3">Uncharacterized protein</fullName>
    </submittedName>
</protein>
<name>A0A6A6YZI6_9PEZI</name>
<evidence type="ECO:0000313" key="1">
    <source>
        <dbReference type="EMBL" id="KAF2813335.1"/>
    </source>
</evidence>
<dbReference type="Proteomes" id="UP000504636">
    <property type="component" value="Unplaced"/>
</dbReference>
<keyword evidence="2" id="KW-1185">Reference proteome</keyword>
<sequence length="149" mass="16286">MQSGYRCTVIGHNIFNPSLARNMLEGGKIVTPPLLKSHPLFAAFFIINLKTGGSLRRDRTRILRTHSPFRSSTDVTASGRKTTIEDIPLSARIRGTFAGRTQLSVPPFSTEVLQTNFHNAGAVATLRYKNILLVDPGAAIAVSKRAQAR</sequence>
<dbReference type="RefSeq" id="XP_033580299.1">
    <property type="nucleotide sequence ID" value="XM_033727796.1"/>
</dbReference>
<reference evidence="1 3" key="1">
    <citation type="journal article" date="2020" name="Stud. Mycol.">
        <title>101 Dothideomycetes genomes: a test case for predicting lifestyles and emergence of pathogens.</title>
        <authorList>
            <person name="Haridas S."/>
            <person name="Albert R."/>
            <person name="Binder M."/>
            <person name="Bloem J."/>
            <person name="Labutti K."/>
            <person name="Salamov A."/>
            <person name="Andreopoulos B."/>
            <person name="Baker S."/>
            <person name="Barry K."/>
            <person name="Bills G."/>
            <person name="Bluhm B."/>
            <person name="Cannon C."/>
            <person name="Castanera R."/>
            <person name="Culley D."/>
            <person name="Daum C."/>
            <person name="Ezra D."/>
            <person name="Gonzalez J."/>
            <person name="Henrissat B."/>
            <person name="Kuo A."/>
            <person name="Liang C."/>
            <person name="Lipzen A."/>
            <person name="Lutzoni F."/>
            <person name="Magnuson J."/>
            <person name="Mondo S."/>
            <person name="Nolan M."/>
            <person name="Ohm R."/>
            <person name="Pangilinan J."/>
            <person name="Park H.-J."/>
            <person name="Ramirez L."/>
            <person name="Alfaro M."/>
            <person name="Sun H."/>
            <person name="Tritt A."/>
            <person name="Yoshinaga Y."/>
            <person name="Zwiers L.-H."/>
            <person name="Turgeon B."/>
            <person name="Goodwin S."/>
            <person name="Spatafora J."/>
            <person name="Crous P."/>
            <person name="Grigoriev I."/>
        </authorList>
    </citation>
    <scope>NUCLEOTIDE SEQUENCE</scope>
    <source>
        <strain evidence="1 3">CBS 304.34</strain>
    </source>
</reference>
<evidence type="ECO:0000313" key="2">
    <source>
        <dbReference type="Proteomes" id="UP000504636"/>
    </source>
</evidence>
<dbReference type="GeneID" id="54468689"/>
<organism evidence="1">
    <name type="scientific">Mytilinidion resinicola</name>
    <dbReference type="NCBI Taxonomy" id="574789"/>
    <lineage>
        <taxon>Eukaryota</taxon>
        <taxon>Fungi</taxon>
        <taxon>Dikarya</taxon>
        <taxon>Ascomycota</taxon>
        <taxon>Pezizomycotina</taxon>
        <taxon>Dothideomycetes</taxon>
        <taxon>Pleosporomycetidae</taxon>
        <taxon>Mytilinidiales</taxon>
        <taxon>Mytilinidiaceae</taxon>
        <taxon>Mytilinidion</taxon>
    </lineage>
</organism>
<accession>A0A6A6YZI6</accession>
<proteinExistence type="predicted"/>
<evidence type="ECO:0000313" key="3">
    <source>
        <dbReference type="RefSeq" id="XP_033580299.1"/>
    </source>
</evidence>
<reference evidence="3" key="2">
    <citation type="submission" date="2020-04" db="EMBL/GenBank/DDBJ databases">
        <authorList>
            <consortium name="NCBI Genome Project"/>
        </authorList>
    </citation>
    <scope>NUCLEOTIDE SEQUENCE</scope>
    <source>
        <strain evidence="3">CBS 304.34</strain>
    </source>
</reference>